<dbReference type="PROSITE" id="PS01066">
    <property type="entry name" value="UPP_SYNTHASE"/>
    <property type="match status" value="1"/>
</dbReference>
<feature type="binding site" evidence="2">
    <location>
        <begin position="188"/>
        <end position="190"/>
    </location>
    <ligand>
        <name>substrate</name>
    </ligand>
</feature>
<sequence>MELLRQKNNLVPQSIAIIMDGNRRYAKAKGLPTLEGHRMGYHKLRDVLSWTKEAGINEIIVYAFSTENWNRTTEEVGYLMNLFREMIATMTKEAKEKQTRLIFLGERTRFAEDILQAIERAEQETRMYVSLTFGIALSYGGRTEIIDAIHRIPKEKLETISEDEFAQLLWTKEMCDPDLIIRTSGEERLSNFLPWQSVYSELVFTKTLWPDFSKEEFLSILKNYSERERRLGK</sequence>
<dbReference type="EMBL" id="MHLI01000010">
    <property type="protein sequence ID" value="OGZ05499.1"/>
    <property type="molecule type" value="Genomic_DNA"/>
</dbReference>
<organism evidence="3 4">
    <name type="scientific">Candidatus Lloydbacteria bacterium RIFCSPHIGHO2_01_FULL_49_22</name>
    <dbReference type="NCBI Taxonomy" id="1798658"/>
    <lineage>
        <taxon>Bacteria</taxon>
        <taxon>Candidatus Lloydiibacteriota</taxon>
    </lineage>
</organism>
<dbReference type="GO" id="GO:0016094">
    <property type="term" value="P:polyprenol biosynthetic process"/>
    <property type="evidence" value="ECO:0007669"/>
    <property type="project" value="TreeGrafter"/>
</dbReference>
<protein>
    <recommendedName>
        <fullName evidence="2">Isoprenyl transferase</fullName>
        <ecNumber evidence="2">2.5.1.-</ecNumber>
    </recommendedName>
</protein>
<comment type="similarity">
    <text evidence="2">Belongs to the UPP synthase family.</text>
</comment>
<feature type="binding site" evidence="2">
    <location>
        <position position="71"/>
    </location>
    <ligand>
        <name>substrate</name>
    </ligand>
</feature>
<dbReference type="GO" id="GO:0045547">
    <property type="term" value="F:ditrans,polycis-polyprenyl diphosphate synthase [(2E,6E)-farnesyl diphosphate specific] activity"/>
    <property type="evidence" value="ECO:0007669"/>
    <property type="project" value="TreeGrafter"/>
</dbReference>
<accession>A0A1G2CVR4</accession>
<keyword evidence="2" id="KW-0460">Magnesium</keyword>
<feature type="binding site" evidence="2">
    <location>
        <position position="37"/>
    </location>
    <ligand>
        <name>substrate</name>
    </ligand>
</feature>
<dbReference type="CDD" id="cd00475">
    <property type="entry name" value="Cis_IPPS"/>
    <property type="match status" value="1"/>
</dbReference>
<comment type="cofactor">
    <cofactor evidence="2">
        <name>Mg(2+)</name>
        <dbReference type="ChEBI" id="CHEBI:18420"/>
    </cofactor>
    <text evidence="2">Binds 2 magnesium ions per subunit.</text>
</comment>
<dbReference type="Pfam" id="PF01255">
    <property type="entry name" value="Prenyltransf"/>
    <property type="match status" value="1"/>
</dbReference>
<feature type="binding site" evidence="2">
    <location>
        <position position="201"/>
    </location>
    <ligand>
        <name>Mg(2+)</name>
        <dbReference type="ChEBI" id="CHEBI:18420"/>
    </ligand>
</feature>
<dbReference type="HAMAP" id="MF_01139">
    <property type="entry name" value="ISPT"/>
    <property type="match status" value="1"/>
</dbReference>
<dbReference type="SUPFAM" id="SSF64005">
    <property type="entry name" value="Undecaprenyl diphosphate synthase"/>
    <property type="match status" value="1"/>
</dbReference>
<dbReference type="AlphaFoldDB" id="A0A1G2CVR4"/>
<evidence type="ECO:0000256" key="2">
    <source>
        <dbReference type="HAMAP-Rule" id="MF_01139"/>
    </source>
</evidence>
<dbReference type="Gene3D" id="3.40.1180.10">
    <property type="entry name" value="Decaprenyl diphosphate synthase-like"/>
    <property type="match status" value="1"/>
</dbReference>
<dbReference type="PANTHER" id="PTHR10291:SF0">
    <property type="entry name" value="DEHYDRODOLICHYL DIPHOSPHATE SYNTHASE 2"/>
    <property type="match status" value="1"/>
</dbReference>
<dbReference type="EC" id="2.5.1.-" evidence="2"/>
<dbReference type="GO" id="GO:0000287">
    <property type="term" value="F:magnesium ion binding"/>
    <property type="evidence" value="ECO:0007669"/>
    <property type="project" value="UniProtKB-UniRule"/>
</dbReference>
<feature type="active site" evidence="2">
    <location>
        <position position="20"/>
    </location>
</feature>
<feature type="active site" description="Proton acceptor" evidence="2">
    <location>
        <position position="68"/>
    </location>
</feature>
<dbReference type="NCBIfam" id="TIGR00055">
    <property type="entry name" value="uppS"/>
    <property type="match status" value="1"/>
</dbReference>
<name>A0A1G2CVR4_9BACT</name>
<keyword evidence="1 2" id="KW-0808">Transferase</keyword>
<feature type="binding site" evidence="2">
    <location>
        <position position="182"/>
    </location>
    <ligand>
        <name>substrate</name>
    </ligand>
</feature>
<dbReference type="InterPro" id="IPR001441">
    <property type="entry name" value="UPP_synth-like"/>
</dbReference>
<feature type="binding site" evidence="2">
    <location>
        <begin position="65"/>
        <end position="67"/>
    </location>
    <ligand>
        <name>substrate</name>
    </ligand>
</feature>
<evidence type="ECO:0000313" key="3">
    <source>
        <dbReference type="EMBL" id="OGZ05499.1"/>
    </source>
</evidence>
<comment type="subunit">
    <text evidence="2">Homodimer.</text>
</comment>
<reference evidence="3 4" key="1">
    <citation type="journal article" date="2016" name="Nat. Commun.">
        <title>Thousands of microbial genomes shed light on interconnected biogeochemical processes in an aquifer system.</title>
        <authorList>
            <person name="Anantharaman K."/>
            <person name="Brown C.T."/>
            <person name="Hug L.A."/>
            <person name="Sharon I."/>
            <person name="Castelle C.J."/>
            <person name="Probst A.J."/>
            <person name="Thomas B.C."/>
            <person name="Singh A."/>
            <person name="Wilkins M.J."/>
            <person name="Karaoz U."/>
            <person name="Brodie E.L."/>
            <person name="Williams K.H."/>
            <person name="Hubbard S.S."/>
            <person name="Banfield J.F."/>
        </authorList>
    </citation>
    <scope>NUCLEOTIDE SEQUENCE [LARGE SCALE GENOMIC DNA]</scope>
</reference>
<dbReference type="InterPro" id="IPR018520">
    <property type="entry name" value="UPP_synth-like_CS"/>
</dbReference>
<feature type="binding site" evidence="2">
    <location>
        <position position="20"/>
    </location>
    <ligand>
        <name>Mg(2+)</name>
        <dbReference type="ChEBI" id="CHEBI:18420"/>
    </ligand>
</feature>
<gene>
    <name evidence="3" type="ORF">A2845_05820</name>
</gene>
<dbReference type="PANTHER" id="PTHR10291">
    <property type="entry name" value="DEHYDRODOLICHYL DIPHOSPHATE SYNTHASE FAMILY MEMBER"/>
    <property type="match status" value="1"/>
</dbReference>
<proteinExistence type="inferred from homology"/>
<keyword evidence="2" id="KW-0479">Metal-binding</keyword>
<feature type="binding site" evidence="2">
    <location>
        <position position="69"/>
    </location>
    <ligand>
        <name>substrate</name>
    </ligand>
</feature>
<comment type="function">
    <text evidence="2">Catalyzes the condensation of isopentenyl diphosphate (IPP) with allylic pyrophosphates generating different type of terpenoids.</text>
</comment>
<dbReference type="InterPro" id="IPR036424">
    <property type="entry name" value="UPP_synth-like_sf"/>
</dbReference>
<evidence type="ECO:0000313" key="4">
    <source>
        <dbReference type="Proteomes" id="UP000177122"/>
    </source>
</evidence>
<comment type="caution">
    <text evidence="2">Lacks conserved residue(s) required for the propagation of feature annotation.</text>
</comment>
<dbReference type="Proteomes" id="UP000177122">
    <property type="component" value="Unassembled WGS sequence"/>
</dbReference>
<comment type="caution">
    <text evidence="3">The sequence shown here is derived from an EMBL/GenBank/DDBJ whole genome shotgun (WGS) entry which is preliminary data.</text>
</comment>
<feature type="binding site" evidence="2">
    <location>
        <begin position="21"/>
        <end position="24"/>
    </location>
    <ligand>
        <name>substrate</name>
    </ligand>
</feature>
<evidence type="ECO:0000256" key="1">
    <source>
        <dbReference type="ARBA" id="ARBA00022679"/>
    </source>
</evidence>